<feature type="transmembrane region" description="Helical" evidence="6">
    <location>
        <begin position="122"/>
        <end position="140"/>
    </location>
</feature>
<evidence type="ECO:0000313" key="8">
    <source>
        <dbReference type="Proteomes" id="UP000199659"/>
    </source>
</evidence>
<dbReference type="PANTHER" id="PTHR30474">
    <property type="entry name" value="CELL CYCLE PROTEIN"/>
    <property type="match status" value="1"/>
</dbReference>
<feature type="transmembrane region" description="Helical" evidence="6">
    <location>
        <begin position="254"/>
        <end position="274"/>
    </location>
</feature>
<sequence>MENVMVELSKYIVITLMTIYTFFGFFVFQKKERKGQEKIYWIQRILIFSIHFIFSFLLYMDTKSMKVIGFYSYQVVFLVLTIILYQFVYRNLSKLVLNHMLMLLSISFIMLTRLNFDLAKKQFYIATASMVICLFIPFVIEKFKMLSRLGIAYGITGIGILILVLVFGKTIYGATNWLELFGIMIQPSEFVKILFVFFAASMLSKCSRFRQIVFITILAALHVLILVLEKDLGAALIFFVTYIFMLYIATSNAVYLFSGLISGVIAAVTAYQLFDHVKIRVQAWSDPWSDIASGGYQIAQSLFAIGTGGWFGMGLGKGLPNSIPVVESDFIFSAVSEEMGGIFALCIILIYMSCFLTFLIISMKMKNMFYKLTALGFSVLYIFQVFLSIGGVTKLIPSTGVTLPMMSYGGSSIASMMLIFSILQGLYILNQNEDEKVGKRKKIITSGQRTRDSKAQGN</sequence>
<keyword evidence="7" id="KW-0132">Cell division</keyword>
<evidence type="ECO:0000256" key="5">
    <source>
        <dbReference type="ARBA" id="ARBA00023136"/>
    </source>
</evidence>
<keyword evidence="7" id="KW-0131">Cell cycle</keyword>
<evidence type="ECO:0000313" key="7">
    <source>
        <dbReference type="EMBL" id="SFR86882.1"/>
    </source>
</evidence>
<feature type="transmembrane region" description="Helical" evidence="6">
    <location>
        <begin position="374"/>
        <end position="396"/>
    </location>
</feature>
<feature type="transmembrane region" description="Helical" evidence="6">
    <location>
        <begin position="212"/>
        <end position="228"/>
    </location>
</feature>
<dbReference type="Pfam" id="PF01098">
    <property type="entry name" value="FTSW_RODA_SPOVE"/>
    <property type="match status" value="1"/>
</dbReference>
<dbReference type="AlphaFoldDB" id="A0A1I6K6M8"/>
<comment type="subcellular location">
    <subcellularLocation>
        <location evidence="1">Membrane</location>
        <topology evidence="1">Multi-pass membrane protein</topology>
    </subcellularLocation>
</comment>
<accession>A0A1I6K6M8</accession>
<gene>
    <name evidence="7" type="ORF">SAMN05661086_02235</name>
</gene>
<feature type="transmembrane region" description="Helical" evidence="6">
    <location>
        <begin position="95"/>
        <end position="116"/>
    </location>
</feature>
<dbReference type="EMBL" id="FOYZ01000008">
    <property type="protein sequence ID" value="SFR86882.1"/>
    <property type="molecule type" value="Genomic_DNA"/>
</dbReference>
<dbReference type="InterPro" id="IPR001182">
    <property type="entry name" value="FtsW/RodA"/>
</dbReference>
<dbReference type="GO" id="GO:0032153">
    <property type="term" value="C:cell division site"/>
    <property type="evidence" value="ECO:0007669"/>
    <property type="project" value="TreeGrafter"/>
</dbReference>
<dbReference type="OrthoDB" id="9812661at2"/>
<name>A0A1I6K6M8_9FIRM</name>
<keyword evidence="8" id="KW-1185">Reference proteome</keyword>
<feature type="transmembrane region" description="Helical" evidence="6">
    <location>
        <begin position="234"/>
        <end position="249"/>
    </location>
</feature>
<evidence type="ECO:0000256" key="6">
    <source>
        <dbReference type="SAM" id="Phobius"/>
    </source>
</evidence>
<dbReference type="GO" id="GO:0005886">
    <property type="term" value="C:plasma membrane"/>
    <property type="evidence" value="ECO:0007669"/>
    <property type="project" value="TreeGrafter"/>
</dbReference>
<dbReference type="PANTHER" id="PTHR30474:SF3">
    <property type="entry name" value="PEPTIDOGLYCAN GLYCOSYLTRANSFERASE RODA"/>
    <property type="match status" value="1"/>
</dbReference>
<evidence type="ECO:0000256" key="4">
    <source>
        <dbReference type="ARBA" id="ARBA00022989"/>
    </source>
</evidence>
<dbReference type="STRING" id="37658.SAMN05661086_02235"/>
<feature type="transmembrane region" description="Helical" evidence="6">
    <location>
        <begin position="12"/>
        <end position="28"/>
    </location>
</feature>
<feature type="transmembrane region" description="Helical" evidence="6">
    <location>
        <begin position="180"/>
        <end position="200"/>
    </location>
</feature>
<evidence type="ECO:0000256" key="2">
    <source>
        <dbReference type="ARBA" id="ARBA00022692"/>
    </source>
</evidence>
<evidence type="ECO:0000256" key="3">
    <source>
        <dbReference type="ARBA" id="ARBA00022960"/>
    </source>
</evidence>
<reference evidence="7 8" key="1">
    <citation type="submission" date="2016-10" db="EMBL/GenBank/DDBJ databases">
        <authorList>
            <person name="de Groot N.N."/>
        </authorList>
    </citation>
    <scope>NUCLEOTIDE SEQUENCE [LARGE SCALE GENOMIC DNA]</scope>
    <source>
        <strain evidence="7 8">743A</strain>
    </source>
</reference>
<feature type="transmembrane region" description="Helical" evidence="6">
    <location>
        <begin position="408"/>
        <end position="429"/>
    </location>
</feature>
<evidence type="ECO:0000256" key="1">
    <source>
        <dbReference type="ARBA" id="ARBA00004141"/>
    </source>
</evidence>
<dbReference type="Proteomes" id="UP000199659">
    <property type="component" value="Unassembled WGS sequence"/>
</dbReference>
<keyword evidence="4 6" id="KW-1133">Transmembrane helix</keyword>
<keyword evidence="3" id="KW-0133">Cell shape</keyword>
<feature type="transmembrane region" description="Helical" evidence="6">
    <location>
        <begin position="152"/>
        <end position="174"/>
    </location>
</feature>
<dbReference type="GO" id="GO:0015648">
    <property type="term" value="F:lipid-linked peptidoglycan transporter activity"/>
    <property type="evidence" value="ECO:0007669"/>
    <property type="project" value="TreeGrafter"/>
</dbReference>
<proteinExistence type="predicted"/>
<feature type="transmembrane region" description="Helical" evidence="6">
    <location>
        <begin position="40"/>
        <end position="59"/>
    </location>
</feature>
<keyword evidence="2 6" id="KW-0812">Transmembrane</keyword>
<feature type="transmembrane region" description="Helical" evidence="6">
    <location>
        <begin position="71"/>
        <end position="88"/>
    </location>
</feature>
<organism evidence="7 8">
    <name type="scientific">Anaeromicropila populeti</name>
    <dbReference type="NCBI Taxonomy" id="37658"/>
    <lineage>
        <taxon>Bacteria</taxon>
        <taxon>Bacillati</taxon>
        <taxon>Bacillota</taxon>
        <taxon>Clostridia</taxon>
        <taxon>Lachnospirales</taxon>
        <taxon>Lachnospiraceae</taxon>
        <taxon>Anaeromicropila</taxon>
    </lineage>
</organism>
<keyword evidence="5 6" id="KW-0472">Membrane</keyword>
<feature type="transmembrane region" description="Helical" evidence="6">
    <location>
        <begin position="342"/>
        <end position="362"/>
    </location>
</feature>
<dbReference type="GO" id="GO:0008360">
    <property type="term" value="P:regulation of cell shape"/>
    <property type="evidence" value="ECO:0007669"/>
    <property type="project" value="UniProtKB-KW"/>
</dbReference>
<dbReference type="GO" id="GO:0051301">
    <property type="term" value="P:cell division"/>
    <property type="evidence" value="ECO:0007669"/>
    <property type="project" value="UniProtKB-KW"/>
</dbReference>
<protein>
    <submittedName>
        <fullName evidence="7">Cell division protein FtsW, lipid II flippase</fullName>
    </submittedName>
</protein>